<dbReference type="Pfam" id="PF01551">
    <property type="entry name" value="Peptidase_M23"/>
    <property type="match status" value="1"/>
</dbReference>
<protein>
    <recommendedName>
        <fullName evidence="2">M23ase beta-sheet core domain-containing protein</fullName>
    </recommendedName>
</protein>
<dbReference type="SUPFAM" id="SSF51261">
    <property type="entry name" value="Duplicated hybrid motif"/>
    <property type="match status" value="1"/>
</dbReference>
<evidence type="ECO:0000313" key="3">
    <source>
        <dbReference type="EMBL" id="MPL78652.1"/>
    </source>
</evidence>
<dbReference type="Gene3D" id="2.70.70.10">
    <property type="entry name" value="Glucose Permease (Domain IIA)"/>
    <property type="match status" value="1"/>
</dbReference>
<dbReference type="InterPro" id="IPR011055">
    <property type="entry name" value="Dup_hybrid_motif"/>
</dbReference>
<evidence type="ECO:0000256" key="1">
    <source>
        <dbReference type="ARBA" id="ARBA00022729"/>
    </source>
</evidence>
<dbReference type="GO" id="GO:0004222">
    <property type="term" value="F:metalloendopeptidase activity"/>
    <property type="evidence" value="ECO:0007669"/>
    <property type="project" value="TreeGrafter"/>
</dbReference>
<dbReference type="AlphaFoldDB" id="A0A644UII4"/>
<comment type="caution">
    <text evidence="3">The sequence shown here is derived from an EMBL/GenBank/DDBJ whole genome shotgun (WGS) entry which is preliminary data.</text>
</comment>
<gene>
    <name evidence="3" type="ORF">SDC9_24522</name>
</gene>
<dbReference type="PANTHER" id="PTHR21666:SF289">
    <property type="entry name" value="L-ALA--D-GLU ENDOPEPTIDASE"/>
    <property type="match status" value="1"/>
</dbReference>
<feature type="domain" description="M23ase beta-sheet core" evidence="2">
    <location>
        <begin position="217"/>
        <end position="311"/>
    </location>
</feature>
<accession>A0A644UII4</accession>
<organism evidence="3">
    <name type="scientific">bioreactor metagenome</name>
    <dbReference type="NCBI Taxonomy" id="1076179"/>
    <lineage>
        <taxon>unclassified sequences</taxon>
        <taxon>metagenomes</taxon>
        <taxon>ecological metagenomes</taxon>
    </lineage>
</organism>
<name>A0A644UII4_9ZZZZ</name>
<proteinExistence type="predicted"/>
<keyword evidence="1" id="KW-0732">Signal</keyword>
<dbReference type="PANTHER" id="PTHR21666">
    <property type="entry name" value="PEPTIDASE-RELATED"/>
    <property type="match status" value="1"/>
</dbReference>
<dbReference type="InterPro" id="IPR050570">
    <property type="entry name" value="Cell_wall_metabolism_enzyme"/>
</dbReference>
<dbReference type="CDD" id="cd12797">
    <property type="entry name" value="M23_peptidase"/>
    <property type="match status" value="1"/>
</dbReference>
<sequence length="329" mass="35061">MKSAFRGGAPEGGGMRRIFLLFFSFTVLAALAGAQDLYAPGHIAPGDPLICWLKSGEPLVEAELSLTSQEGGRLAAAPAFFMPSEAPGYLYGFILALPTNAKAGAARLRLAAKVRAVQGSEAFRFRELVRDIAIEPKRFAREDIALDSANTALRSAPDPAKDAQTEVFAKIFKTRDPTALFALDTMVKPLGDPWRVTAGFADQRRYLYANGGVDTSLHGGIDLGAATGTPVLACAPGRVVFAGDRIVTGNTIVLEHLPSLFSIYMHLSAISVAEGDLLAAGELLGRVGSTGLSTGPHLHWELRVGPQSVNPEYWLSRPILDKTWLSGGF</sequence>
<reference evidence="3" key="1">
    <citation type="submission" date="2019-08" db="EMBL/GenBank/DDBJ databases">
        <authorList>
            <person name="Kucharzyk K."/>
            <person name="Murdoch R.W."/>
            <person name="Higgins S."/>
            <person name="Loffler F."/>
        </authorList>
    </citation>
    <scope>NUCLEOTIDE SEQUENCE</scope>
</reference>
<dbReference type="EMBL" id="VSSQ01000118">
    <property type="protein sequence ID" value="MPL78652.1"/>
    <property type="molecule type" value="Genomic_DNA"/>
</dbReference>
<dbReference type="InterPro" id="IPR016047">
    <property type="entry name" value="M23ase_b-sheet_dom"/>
</dbReference>
<evidence type="ECO:0000259" key="2">
    <source>
        <dbReference type="Pfam" id="PF01551"/>
    </source>
</evidence>